<accession>A0A2K1IBJ0</accession>
<gene>
    <name evidence="2" type="primary">LOC112277980</name>
    <name evidence="1" type="ORF">PHYPA_030115</name>
</gene>
<dbReference type="Gramene" id="Pp3c26_1960V3.4">
    <property type="protein sequence ID" value="Pp3c26_1960V3.4"/>
    <property type="gene ID" value="Pp3c26_1960"/>
</dbReference>
<evidence type="ECO:0000313" key="2">
    <source>
        <dbReference type="EnsemblPlants" id="Pp3c26_1960V3.1"/>
    </source>
</evidence>
<dbReference type="RefSeq" id="XP_024366690.1">
    <property type="nucleotide sequence ID" value="XM_024510922.2"/>
</dbReference>
<dbReference type="EnsemblPlants" id="Pp3c26_1960V3.4">
    <property type="protein sequence ID" value="Pp3c26_1960V3.4"/>
    <property type="gene ID" value="Pp3c26_1960"/>
</dbReference>
<dbReference type="Gramene" id="Pp3c26_1960V3.1">
    <property type="protein sequence ID" value="Pp3c26_1960V3.1"/>
    <property type="gene ID" value="Pp3c26_1960"/>
</dbReference>
<dbReference type="PANTHER" id="PTHR35320">
    <property type="entry name" value="ATP-DEPENDENT CLP PROTEASE ATP-BINDING SUBUNIT"/>
    <property type="match status" value="1"/>
</dbReference>
<dbReference type="PANTHER" id="PTHR35320:SF1">
    <property type="entry name" value="ATP-DEPENDENT CLP PROTEASE ATP-BINDING SUBUNIT"/>
    <property type="match status" value="1"/>
</dbReference>
<dbReference type="GeneID" id="112277980"/>
<protein>
    <submittedName>
        <fullName evidence="1 2">Uncharacterized protein</fullName>
    </submittedName>
</protein>
<evidence type="ECO:0000313" key="3">
    <source>
        <dbReference type="Proteomes" id="UP000006727"/>
    </source>
</evidence>
<dbReference type="EMBL" id="ABEU02000026">
    <property type="protein sequence ID" value="PNR26634.1"/>
    <property type="molecule type" value="Genomic_DNA"/>
</dbReference>
<organism evidence="1">
    <name type="scientific">Physcomitrium patens</name>
    <name type="common">Spreading-leaved earth moss</name>
    <name type="synonym">Physcomitrella patens</name>
    <dbReference type="NCBI Taxonomy" id="3218"/>
    <lineage>
        <taxon>Eukaryota</taxon>
        <taxon>Viridiplantae</taxon>
        <taxon>Streptophyta</taxon>
        <taxon>Embryophyta</taxon>
        <taxon>Bryophyta</taxon>
        <taxon>Bryophytina</taxon>
        <taxon>Bryopsida</taxon>
        <taxon>Funariidae</taxon>
        <taxon>Funariales</taxon>
        <taxon>Funariaceae</taxon>
        <taxon>Physcomitrium</taxon>
    </lineage>
</organism>
<proteinExistence type="predicted"/>
<sequence>MASVFKLPTDFVARGSGMSNLASKNAHLADRHRRVSYGECVRQRARFPGATSAKRWAGLVAPRVPSVASSPIAAEDCTECSVELRTTKGCGLGVSRYPDFVYDAEGGGGSGKAVKLSDGRWRVHFDAAELHIPDVSFRTATLLGVPIPPPIRIEIVTDSLEGTVDRDIGKIELRFQSRFYFSATRFYEPPPLVVDTVLTTETTYGEFRGGAGSRLDADGNCRLVGVGRLAPIGDFFMDRVLMLPSDCYASMTARFTFTS</sequence>
<dbReference type="AlphaFoldDB" id="A0A2K1IBJ0"/>
<dbReference type="EnsemblPlants" id="Pp3c26_1960V3.1">
    <property type="protein sequence ID" value="Pp3c26_1960V3.1"/>
    <property type="gene ID" value="Pp3c26_1960"/>
</dbReference>
<keyword evidence="3" id="KW-1185">Reference proteome</keyword>
<name>A0A2K1IBJ0_PHYPA</name>
<dbReference type="Proteomes" id="UP000006727">
    <property type="component" value="Chromosome 26"/>
</dbReference>
<reference evidence="2" key="3">
    <citation type="submission" date="2020-12" db="UniProtKB">
        <authorList>
            <consortium name="EnsemblPlants"/>
        </authorList>
    </citation>
    <scope>IDENTIFICATION</scope>
</reference>
<reference evidence="1 3" key="1">
    <citation type="journal article" date="2008" name="Science">
        <title>The Physcomitrella genome reveals evolutionary insights into the conquest of land by plants.</title>
        <authorList>
            <person name="Rensing S."/>
            <person name="Lang D."/>
            <person name="Zimmer A."/>
            <person name="Terry A."/>
            <person name="Salamov A."/>
            <person name="Shapiro H."/>
            <person name="Nishiyama T."/>
            <person name="Perroud P.-F."/>
            <person name="Lindquist E."/>
            <person name="Kamisugi Y."/>
            <person name="Tanahashi T."/>
            <person name="Sakakibara K."/>
            <person name="Fujita T."/>
            <person name="Oishi K."/>
            <person name="Shin-I T."/>
            <person name="Kuroki Y."/>
            <person name="Toyoda A."/>
            <person name="Suzuki Y."/>
            <person name="Hashimoto A."/>
            <person name="Yamaguchi K."/>
            <person name="Sugano A."/>
            <person name="Kohara Y."/>
            <person name="Fujiyama A."/>
            <person name="Anterola A."/>
            <person name="Aoki S."/>
            <person name="Ashton N."/>
            <person name="Barbazuk W.B."/>
            <person name="Barker E."/>
            <person name="Bennetzen J."/>
            <person name="Bezanilla M."/>
            <person name="Blankenship R."/>
            <person name="Cho S.H."/>
            <person name="Dutcher S."/>
            <person name="Estelle M."/>
            <person name="Fawcett J.A."/>
            <person name="Gundlach H."/>
            <person name="Hanada K."/>
            <person name="Heyl A."/>
            <person name="Hicks K.A."/>
            <person name="Hugh J."/>
            <person name="Lohr M."/>
            <person name="Mayer K."/>
            <person name="Melkozernov A."/>
            <person name="Murata T."/>
            <person name="Nelson D."/>
            <person name="Pils B."/>
            <person name="Prigge M."/>
            <person name="Reiss B."/>
            <person name="Renner T."/>
            <person name="Rombauts S."/>
            <person name="Rushton P."/>
            <person name="Sanderfoot A."/>
            <person name="Schween G."/>
            <person name="Shiu S.-H."/>
            <person name="Stueber K."/>
            <person name="Theodoulou F.L."/>
            <person name="Tu H."/>
            <person name="Van de Peer Y."/>
            <person name="Verrier P.J."/>
            <person name="Waters E."/>
            <person name="Wood A."/>
            <person name="Yang L."/>
            <person name="Cove D."/>
            <person name="Cuming A."/>
            <person name="Hasebe M."/>
            <person name="Lucas S."/>
            <person name="Mishler D.B."/>
            <person name="Reski R."/>
            <person name="Grigoriev I."/>
            <person name="Quatrano R.S."/>
            <person name="Boore J.L."/>
        </authorList>
    </citation>
    <scope>NUCLEOTIDE SEQUENCE [LARGE SCALE GENOMIC DNA]</scope>
    <source>
        <strain evidence="2 3">cv. Gransden 2004</strain>
    </source>
</reference>
<dbReference type="OrthoDB" id="2019561at2759"/>
<evidence type="ECO:0000313" key="1">
    <source>
        <dbReference type="EMBL" id="PNR26634.1"/>
    </source>
</evidence>
<reference evidence="1 3" key="2">
    <citation type="journal article" date="2018" name="Plant J.">
        <title>The Physcomitrella patens chromosome-scale assembly reveals moss genome structure and evolution.</title>
        <authorList>
            <person name="Lang D."/>
            <person name="Ullrich K.K."/>
            <person name="Murat F."/>
            <person name="Fuchs J."/>
            <person name="Jenkins J."/>
            <person name="Haas F.B."/>
            <person name="Piednoel M."/>
            <person name="Gundlach H."/>
            <person name="Van Bel M."/>
            <person name="Meyberg R."/>
            <person name="Vives C."/>
            <person name="Morata J."/>
            <person name="Symeonidi A."/>
            <person name="Hiss M."/>
            <person name="Muchero W."/>
            <person name="Kamisugi Y."/>
            <person name="Saleh O."/>
            <person name="Blanc G."/>
            <person name="Decker E.L."/>
            <person name="van Gessel N."/>
            <person name="Grimwood J."/>
            <person name="Hayes R.D."/>
            <person name="Graham S.W."/>
            <person name="Gunter L.E."/>
            <person name="McDaniel S.F."/>
            <person name="Hoernstein S.N.W."/>
            <person name="Larsson A."/>
            <person name="Li F.W."/>
            <person name="Perroud P.F."/>
            <person name="Phillips J."/>
            <person name="Ranjan P."/>
            <person name="Rokshar D.S."/>
            <person name="Rothfels C.J."/>
            <person name="Schneider L."/>
            <person name="Shu S."/>
            <person name="Stevenson D.W."/>
            <person name="Thummler F."/>
            <person name="Tillich M."/>
            <person name="Villarreal Aguilar J.C."/>
            <person name="Widiez T."/>
            <person name="Wong G.K."/>
            <person name="Wymore A."/>
            <person name="Zhang Y."/>
            <person name="Zimmer A.D."/>
            <person name="Quatrano R.S."/>
            <person name="Mayer K.F.X."/>
            <person name="Goodstein D."/>
            <person name="Casacuberta J.M."/>
            <person name="Vandepoele K."/>
            <person name="Reski R."/>
            <person name="Cuming A.C."/>
            <person name="Tuskan G.A."/>
            <person name="Maumus F."/>
            <person name="Salse J."/>
            <person name="Schmutz J."/>
            <person name="Rensing S.A."/>
        </authorList>
    </citation>
    <scope>NUCLEOTIDE SEQUENCE [LARGE SCALE GENOMIC DNA]</scope>
    <source>
        <strain evidence="2 3">cv. Gransden 2004</strain>
    </source>
</reference>